<gene>
    <name evidence="1" type="ORF">DARMORV10_C06P24860.1</name>
</gene>
<dbReference type="Proteomes" id="UP001295469">
    <property type="component" value="Chromosome C06"/>
</dbReference>
<proteinExistence type="predicted"/>
<protein>
    <submittedName>
        <fullName evidence="1">(rape) hypothetical protein</fullName>
    </submittedName>
</protein>
<sequence>MGITLLFLDEKFYGCEDPISTINIVFHPQKLRTKETTNQLREPDSKRLIDVIAANGVLFIMAALRIERPLSSYAQGQLLAFIQRMDGPKLQCWSLRYRVQMTVSLASDSAEFVAFDSDISKLTNIRAAEISQQMKTQVSETPQSWALPQCIEGIVGRTFQLKFSRLKFLYKHQSFTVSRIYDTHRCRPQPVLRTKVVITTLVMICLVVELLKYAIQLRTEGTWTLDATLLMGMLLGKHLLQMDEMRHL</sequence>
<organism evidence="1">
    <name type="scientific">Brassica napus</name>
    <name type="common">Rape</name>
    <dbReference type="NCBI Taxonomy" id="3708"/>
    <lineage>
        <taxon>Eukaryota</taxon>
        <taxon>Viridiplantae</taxon>
        <taxon>Streptophyta</taxon>
        <taxon>Embryophyta</taxon>
        <taxon>Tracheophyta</taxon>
        <taxon>Spermatophyta</taxon>
        <taxon>Magnoliopsida</taxon>
        <taxon>eudicotyledons</taxon>
        <taxon>Gunneridae</taxon>
        <taxon>Pentapetalae</taxon>
        <taxon>rosids</taxon>
        <taxon>malvids</taxon>
        <taxon>Brassicales</taxon>
        <taxon>Brassicaceae</taxon>
        <taxon>Brassiceae</taxon>
        <taxon>Brassica</taxon>
    </lineage>
</organism>
<dbReference type="EMBL" id="HG994370">
    <property type="protein sequence ID" value="CAF2059286.1"/>
    <property type="molecule type" value="Genomic_DNA"/>
</dbReference>
<dbReference type="Gene3D" id="2.40.50.140">
    <property type="entry name" value="Nucleic acid-binding proteins"/>
    <property type="match status" value="1"/>
</dbReference>
<dbReference type="InterPro" id="IPR012340">
    <property type="entry name" value="NA-bd_OB-fold"/>
</dbReference>
<accession>A0A816QF99</accession>
<name>A0A816QF99_BRANA</name>
<dbReference type="AlphaFoldDB" id="A0A816QF99"/>
<reference evidence="1" key="1">
    <citation type="submission" date="2021-01" db="EMBL/GenBank/DDBJ databases">
        <authorList>
            <consortium name="Genoscope - CEA"/>
            <person name="William W."/>
        </authorList>
    </citation>
    <scope>NUCLEOTIDE SEQUENCE</scope>
</reference>
<evidence type="ECO:0000313" key="1">
    <source>
        <dbReference type="EMBL" id="CAF2059286.1"/>
    </source>
</evidence>